<keyword evidence="3" id="KW-1185">Reference proteome</keyword>
<gene>
    <name evidence="2" type="ORF">M9Y10_044154</name>
</gene>
<name>A0ABR2K1N1_9EUKA</name>
<organism evidence="2 3">
    <name type="scientific">Tritrichomonas musculus</name>
    <dbReference type="NCBI Taxonomy" id="1915356"/>
    <lineage>
        <taxon>Eukaryota</taxon>
        <taxon>Metamonada</taxon>
        <taxon>Parabasalia</taxon>
        <taxon>Tritrichomonadida</taxon>
        <taxon>Tritrichomonadidae</taxon>
        <taxon>Tritrichomonas</taxon>
    </lineage>
</organism>
<evidence type="ECO:0000313" key="2">
    <source>
        <dbReference type="EMBL" id="KAK8885026.1"/>
    </source>
</evidence>
<dbReference type="EMBL" id="JAPFFF010000008">
    <property type="protein sequence ID" value="KAK8885026.1"/>
    <property type="molecule type" value="Genomic_DNA"/>
</dbReference>
<proteinExistence type="predicted"/>
<protein>
    <submittedName>
        <fullName evidence="2">Uncharacterized protein</fullName>
    </submittedName>
</protein>
<evidence type="ECO:0000256" key="1">
    <source>
        <dbReference type="SAM" id="Coils"/>
    </source>
</evidence>
<reference evidence="2 3" key="1">
    <citation type="submission" date="2024-04" db="EMBL/GenBank/DDBJ databases">
        <title>Tritrichomonas musculus Genome.</title>
        <authorList>
            <person name="Alves-Ferreira E."/>
            <person name="Grigg M."/>
            <person name="Lorenzi H."/>
            <person name="Galac M."/>
        </authorList>
    </citation>
    <scope>NUCLEOTIDE SEQUENCE [LARGE SCALE GENOMIC DNA]</scope>
    <source>
        <strain evidence="2 3">EAF2021</strain>
    </source>
</reference>
<feature type="coiled-coil region" evidence="1">
    <location>
        <begin position="150"/>
        <end position="354"/>
    </location>
</feature>
<keyword evidence="1" id="KW-0175">Coiled coil</keyword>
<comment type="caution">
    <text evidence="2">The sequence shown here is derived from an EMBL/GenBank/DDBJ whole genome shotgun (WGS) entry which is preliminary data.</text>
</comment>
<sequence length="364" mass="42483">MSIPLDQLLLSWINWYVPDGGDLESLADARKSPKLQKAYEKLFPVELCPQPEDPLEYAYTAIACYIKSFNHGPDKFTPPSFSETDELRNMKTLIMNLFLLFKIVENDKEHFPDGNQPDWYVQLSEKFQKWDKIQSTSTEFHLPILIATTKSQISQKNEEVQAKRADLQKLENDIQSKIEHKKETFSIILANQTEELTAAEEKKKKLLMEQEKLESEQLKLHRKSEENQKLQDQINELQKEKENLTAELERLKEEEKEIAQIKIDLTGMEQIDLNNRCEEETKKKADLEAEEKELLSKLEKEIDYTERDQLLAEINELQRKVEVTNPEKIITKWNAGLDAEIQKAQQAIEKLRGMISIGNEFFGE</sequence>
<accession>A0ABR2K1N1</accession>
<evidence type="ECO:0000313" key="3">
    <source>
        <dbReference type="Proteomes" id="UP001470230"/>
    </source>
</evidence>
<dbReference type="Proteomes" id="UP001470230">
    <property type="component" value="Unassembled WGS sequence"/>
</dbReference>